<evidence type="ECO:0000313" key="1">
    <source>
        <dbReference type="EMBL" id="AEG43184.1"/>
    </source>
</evidence>
<proteinExistence type="predicted"/>
<dbReference type="KEGG" id="iva:Isova_0387"/>
<accession>F6FTJ1</accession>
<sequence length="227" mass="22113">MGSVVSPAGTWAGVWVALAVWLAVAPAGRDVAALTGGGGSSPHGLRAWRARRRTRRGGDDPEHVRVAVAQVAALLRAGAPPGAAWSRALGVPVDATGVPDTAALAPAVGGEGPAAALVAASRLARDVGAPLGGVLEAVSATLVADAEARAEREAALAGPQATARVLLWLPAAGVLLGWALGADPLATATDGGVGTAAVGLGLVLLAVGRTWTARLVAAARAAGEEAS</sequence>
<dbReference type="eggNOG" id="COG4965">
    <property type="taxonomic scope" value="Bacteria"/>
</dbReference>
<dbReference type="EMBL" id="CP002810">
    <property type="protein sequence ID" value="AEG43184.1"/>
    <property type="molecule type" value="Genomic_DNA"/>
</dbReference>
<dbReference type="Proteomes" id="UP000009236">
    <property type="component" value="Chromosome"/>
</dbReference>
<organism evidence="2">
    <name type="scientific">Isoptericola variabilis (strain 225)</name>
    <dbReference type="NCBI Taxonomy" id="743718"/>
    <lineage>
        <taxon>Bacteria</taxon>
        <taxon>Bacillati</taxon>
        <taxon>Actinomycetota</taxon>
        <taxon>Actinomycetes</taxon>
        <taxon>Micrococcales</taxon>
        <taxon>Promicromonosporaceae</taxon>
        <taxon>Isoptericola</taxon>
    </lineage>
</organism>
<gene>
    <name evidence="1" type="ordered locus">Isova_0387</name>
</gene>
<name>F6FTJ1_ISOV2</name>
<dbReference type="STRING" id="743718.Isova_0387"/>
<evidence type="ECO:0000313" key="2">
    <source>
        <dbReference type="Proteomes" id="UP000009236"/>
    </source>
</evidence>
<evidence type="ECO:0008006" key="3">
    <source>
        <dbReference type="Google" id="ProtNLM"/>
    </source>
</evidence>
<protein>
    <recommendedName>
        <fullName evidence="3">Type II secretion system F domain protein</fullName>
    </recommendedName>
</protein>
<dbReference type="AlphaFoldDB" id="F6FTJ1"/>
<keyword evidence="2" id="KW-1185">Reference proteome</keyword>
<reference evidence="1 2" key="1">
    <citation type="submission" date="2011-05" db="EMBL/GenBank/DDBJ databases">
        <title>Complete sequence of Isoptericola variabilis 225.</title>
        <authorList>
            <consortium name="US DOE Joint Genome Institute"/>
            <person name="Lucas S."/>
            <person name="Han J."/>
            <person name="Lapidus A."/>
            <person name="Cheng J.-F."/>
            <person name="Goodwin L."/>
            <person name="Pitluck S."/>
            <person name="Peters L."/>
            <person name="Mikhailova N."/>
            <person name="Zeytun A."/>
            <person name="Han C."/>
            <person name="Tapia R."/>
            <person name="Land M."/>
            <person name="Hauser L."/>
            <person name="Kyrpides N."/>
            <person name="Ivanova N."/>
            <person name="Pagani I."/>
            <person name="Siebers A."/>
            <person name="Allgaier M."/>
            <person name="Thelen M."/>
            <person name="Hugenholtz P."/>
            <person name="Gladden J."/>
            <person name="Woyke T."/>
        </authorList>
    </citation>
    <scope>NUCLEOTIDE SEQUENCE [LARGE SCALE GENOMIC DNA]</scope>
    <source>
        <strain evidence="2">225</strain>
    </source>
</reference>
<dbReference type="HOGENOM" id="CLU_106242_0_0_11"/>